<dbReference type="Proteomes" id="UP001157502">
    <property type="component" value="Chromosome 11"/>
</dbReference>
<gene>
    <name evidence="1" type="ORF">DPEC_G00144940</name>
</gene>
<comment type="caution">
    <text evidence="1">The sequence shown here is derived from an EMBL/GenBank/DDBJ whole genome shotgun (WGS) entry which is preliminary data.</text>
</comment>
<sequence length="671" mass="75611">MTTNKFIDALPGSFGLLNDGRATSSIHNQIEDLNDILHKTLDAVAPLKTKPIRNKKLAPWYTDTTRTLKQASRKLERKWRSTKLEVFRLAWIDSTVLYRKSLISARSAYLSNLIDTNKNNPKFLFDTIAKLTKKQCLTNEVGLHFSCDEFMNYFDEKIMNIRKEIANCTLNCLSSQKLCCTVSPQSCPDLVSMATLESFVPVSLETFTKLINSSKSTNCQLDPIPTKLLKELLPVLGPSMLNIINCSLSSGSVPTSLKIAEIKPLLKKCNLDPDILKNYRPISNLPFLSKILEKSVSLQLTAFLKTNNIYEKLQSGFRPHHSTETALVKVVNDLLLASDKGSASLLLLLDLSAAFDTIDHSLLLERLETLVGLRGHVLDWFRSYLSDRLQFVCVDGLSSNKSKVCFGVPQGSVLGPLLFSLYMLPLGNVIRKHNVNFHCYADDTQLYIAMKHGEAPKLATMEACVSDIRRWMTENFLLLNSDKTEMLVLGPKKQRDLLTDLTLNLNGCIVISQKNVKNLGVTLDPDLSFDDHIKYISRTAFFHLRNIAKIRNYLSKIDAEKLIHAFVTSRLDYCNVLFSGYPDKSVNKLQLVLNTAARILTRTKKFDHITPVLASLHWLPVKARADFKVLLLTYKALHQLAPTYLAELVQPYIPTRNLRSKDAGLLIVPKI</sequence>
<reference evidence="1" key="1">
    <citation type="submission" date="2021-05" db="EMBL/GenBank/DDBJ databases">
        <authorList>
            <person name="Pan Q."/>
            <person name="Jouanno E."/>
            <person name="Zahm M."/>
            <person name="Klopp C."/>
            <person name="Cabau C."/>
            <person name="Louis A."/>
            <person name="Berthelot C."/>
            <person name="Parey E."/>
            <person name="Roest Crollius H."/>
            <person name="Montfort J."/>
            <person name="Robinson-Rechavi M."/>
            <person name="Bouchez O."/>
            <person name="Lampietro C."/>
            <person name="Lopez Roques C."/>
            <person name="Donnadieu C."/>
            <person name="Postlethwait J."/>
            <person name="Bobe J."/>
            <person name="Dillon D."/>
            <person name="Chandos A."/>
            <person name="von Hippel F."/>
            <person name="Guiguen Y."/>
        </authorList>
    </citation>
    <scope>NUCLEOTIDE SEQUENCE</scope>
    <source>
        <strain evidence="1">YG-Jan2019</strain>
    </source>
</reference>
<dbReference type="EMBL" id="CM055738">
    <property type="protein sequence ID" value="KAJ8005275.1"/>
    <property type="molecule type" value="Genomic_DNA"/>
</dbReference>
<evidence type="ECO:0000313" key="2">
    <source>
        <dbReference type="Proteomes" id="UP001157502"/>
    </source>
</evidence>
<keyword evidence="2" id="KW-1185">Reference proteome</keyword>
<proteinExistence type="predicted"/>
<protein>
    <submittedName>
        <fullName evidence="1">Uncharacterized protein</fullName>
    </submittedName>
</protein>
<evidence type="ECO:0000313" key="1">
    <source>
        <dbReference type="EMBL" id="KAJ8005275.1"/>
    </source>
</evidence>
<organism evidence="1 2">
    <name type="scientific">Dallia pectoralis</name>
    <name type="common">Alaska blackfish</name>
    <dbReference type="NCBI Taxonomy" id="75939"/>
    <lineage>
        <taxon>Eukaryota</taxon>
        <taxon>Metazoa</taxon>
        <taxon>Chordata</taxon>
        <taxon>Craniata</taxon>
        <taxon>Vertebrata</taxon>
        <taxon>Euteleostomi</taxon>
        <taxon>Actinopterygii</taxon>
        <taxon>Neopterygii</taxon>
        <taxon>Teleostei</taxon>
        <taxon>Protacanthopterygii</taxon>
        <taxon>Esociformes</taxon>
        <taxon>Umbridae</taxon>
        <taxon>Dallia</taxon>
    </lineage>
</organism>
<accession>A0ACC2GPA6</accession>
<name>A0ACC2GPA6_DALPE</name>